<feature type="domain" description="Intradiol ring-cleavage dioxygenases" evidence="2">
    <location>
        <begin position="63"/>
        <end position="181"/>
    </location>
</feature>
<dbReference type="PROSITE" id="PS51257">
    <property type="entry name" value="PROKAR_LIPOPROTEIN"/>
    <property type="match status" value="1"/>
</dbReference>
<name>A0AA49GP17_9BACT</name>
<protein>
    <submittedName>
        <fullName evidence="3">Intradiol ring-cleavage dioxygenase</fullName>
    </submittedName>
</protein>
<evidence type="ECO:0000256" key="1">
    <source>
        <dbReference type="SAM" id="MobiDB-lite"/>
    </source>
</evidence>
<dbReference type="GO" id="GO:0016702">
    <property type="term" value="F:oxidoreductase activity, acting on single donors with incorporation of molecular oxygen, incorporation of two atoms of oxygen"/>
    <property type="evidence" value="ECO:0007669"/>
    <property type="project" value="InterPro"/>
</dbReference>
<organism evidence="3">
    <name type="scientific">Roseihalotalea indica</name>
    <dbReference type="NCBI Taxonomy" id="2867963"/>
    <lineage>
        <taxon>Bacteria</taxon>
        <taxon>Pseudomonadati</taxon>
        <taxon>Bacteroidota</taxon>
        <taxon>Cytophagia</taxon>
        <taxon>Cytophagales</taxon>
        <taxon>Catalimonadaceae</taxon>
        <taxon>Roseihalotalea</taxon>
    </lineage>
</organism>
<proteinExistence type="predicted"/>
<keyword evidence="3" id="KW-0223">Dioxygenase</keyword>
<dbReference type="SUPFAM" id="SSF49482">
    <property type="entry name" value="Aromatic compound dioxygenase"/>
    <property type="match status" value="1"/>
</dbReference>
<evidence type="ECO:0000313" key="3">
    <source>
        <dbReference type="EMBL" id="WKN35731.1"/>
    </source>
</evidence>
<reference evidence="3" key="2">
    <citation type="journal article" date="2024" name="Antonie Van Leeuwenhoek">
        <title>Roseihalotalea indica gen. nov., sp. nov., a halophilic Bacteroidetes from mesopelagic Southwest Indian Ocean with higher carbohydrate metabolic potential.</title>
        <authorList>
            <person name="Chen B."/>
            <person name="Zhang M."/>
            <person name="Lin D."/>
            <person name="Ye J."/>
            <person name="Tang K."/>
        </authorList>
    </citation>
    <scope>NUCLEOTIDE SEQUENCE</scope>
    <source>
        <strain evidence="3">TK19036</strain>
    </source>
</reference>
<keyword evidence="3" id="KW-0560">Oxidoreductase</keyword>
<accession>A0AA49GP17</accession>
<dbReference type="AlphaFoldDB" id="A0AA49GP17"/>
<dbReference type="InterPro" id="IPR000627">
    <property type="entry name" value="Intradiol_dOase_C"/>
</dbReference>
<dbReference type="Pfam" id="PF00775">
    <property type="entry name" value="Dioxygenase_C"/>
    <property type="match status" value="1"/>
</dbReference>
<gene>
    <name evidence="3" type="ORF">K4G66_25520</name>
</gene>
<reference evidence="3" key="1">
    <citation type="journal article" date="2023" name="Comput. Struct. Biotechnol. J.">
        <title>Discovery of a novel marine Bacteroidetes with a rich repertoire of carbohydrate-active enzymes.</title>
        <authorList>
            <person name="Chen B."/>
            <person name="Liu G."/>
            <person name="Chen Q."/>
            <person name="Wang H."/>
            <person name="Liu L."/>
            <person name="Tang K."/>
        </authorList>
    </citation>
    <scope>NUCLEOTIDE SEQUENCE</scope>
    <source>
        <strain evidence="3">TK19036</strain>
    </source>
</reference>
<evidence type="ECO:0000259" key="2">
    <source>
        <dbReference type="Pfam" id="PF00775"/>
    </source>
</evidence>
<dbReference type="EMBL" id="CP120682">
    <property type="protein sequence ID" value="WKN35731.1"/>
    <property type="molecule type" value="Genomic_DNA"/>
</dbReference>
<dbReference type="PANTHER" id="PTHR34315">
    <property type="match status" value="1"/>
</dbReference>
<feature type="region of interest" description="Disordered" evidence="1">
    <location>
        <begin position="32"/>
        <end position="63"/>
    </location>
</feature>
<dbReference type="GO" id="GO:0008199">
    <property type="term" value="F:ferric iron binding"/>
    <property type="evidence" value="ECO:0007669"/>
    <property type="project" value="InterPro"/>
</dbReference>
<dbReference type="Gene3D" id="2.60.130.10">
    <property type="entry name" value="Aromatic compound dioxygenase"/>
    <property type="match status" value="1"/>
</dbReference>
<sequence>MKRIEFLKRLGFVTVTPILLACTKEDDIVPVTGENMEGTTGKSGDCTLTPRETEGPFPTHEPSSLERVDIRADREGVEMAINITIQNKNNGCAGLEGAIVDIWHCDADGNYSEYGGAGMQSVNLTNAHFLRGRQVTDADGLVTFTSIFPGWYRGRAPHIHVHIYNASGTSLLVTQIAFPADITDTVYTTATNYYTNGTQDTSNDRDNVFRDGYAQELATVTGNISDGFALTHAIVVEA</sequence>
<dbReference type="InterPro" id="IPR015889">
    <property type="entry name" value="Intradiol_dOase_core"/>
</dbReference>
<dbReference type="PANTHER" id="PTHR34315:SF1">
    <property type="entry name" value="INTRADIOL RING-CLEAVAGE DIOXYGENASES DOMAIN-CONTAINING PROTEIN-RELATED"/>
    <property type="match status" value="1"/>
</dbReference>